<protein>
    <recommendedName>
        <fullName evidence="3 6">Beta-lactamase</fullName>
        <ecNumber evidence="3 6">3.5.2.6</ecNumber>
    </recommendedName>
</protein>
<dbReference type="Proteomes" id="UP000256845">
    <property type="component" value="Unassembled WGS sequence"/>
</dbReference>
<evidence type="ECO:0000313" key="8">
    <source>
        <dbReference type="EMBL" id="RED50755.1"/>
    </source>
</evidence>
<name>A0A3D9HMY0_9PROT</name>
<dbReference type="AlphaFoldDB" id="A0A3D9HMY0"/>
<accession>A0A3D9HMY0</accession>
<dbReference type="EMBL" id="QRDW01000004">
    <property type="protein sequence ID" value="RED50755.1"/>
    <property type="molecule type" value="Genomic_DNA"/>
</dbReference>
<dbReference type="PROSITE" id="PS00146">
    <property type="entry name" value="BETA_LACTAMASE_A"/>
    <property type="match status" value="1"/>
</dbReference>
<evidence type="ECO:0000313" key="9">
    <source>
        <dbReference type="Proteomes" id="UP000256845"/>
    </source>
</evidence>
<dbReference type="InterPro" id="IPR045155">
    <property type="entry name" value="Beta-lactam_cat"/>
</dbReference>
<gene>
    <name evidence="8" type="ORF">DFP90_10426</name>
</gene>
<dbReference type="GO" id="GO:0030655">
    <property type="term" value="P:beta-lactam antibiotic catabolic process"/>
    <property type="evidence" value="ECO:0007669"/>
    <property type="project" value="InterPro"/>
</dbReference>
<evidence type="ECO:0000256" key="5">
    <source>
        <dbReference type="ARBA" id="ARBA00023251"/>
    </source>
</evidence>
<proteinExistence type="inferred from homology"/>
<evidence type="ECO:0000256" key="1">
    <source>
        <dbReference type="ARBA" id="ARBA00001526"/>
    </source>
</evidence>
<reference evidence="8 9" key="1">
    <citation type="submission" date="2018-07" db="EMBL/GenBank/DDBJ databases">
        <title>Genomic Encyclopedia of Type Strains, Phase III (KMG-III): the genomes of soil and plant-associated and newly described type strains.</title>
        <authorList>
            <person name="Whitman W."/>
        </authorList>
    </citation>
    <scope>NUCLEOTIDE SEQUENCE [LARGE SCALE GENOMIC DNA]</scope>
    <source>
        <strain evidence="8 9">CECT 8488</strain>
    </source>
</reference>
<dbReference type="PANTHER" id="PTHR35333">
    <property type="entry name" value="BETA-LACTAMASE"/>
    <property type="match status" value="1"/>
</dbReference>
<dbReference type="EC" id="3.5.2.6" evidence="3 6"/>
<dbReference type="Gene3D" id="3.40.710.10">
    <property type="entry name" value="DD-peptidase/beta-lactamase superfamily"/>
    <property type="match status" value="1"/>
</dbReference>
<organism evidence="8 9">
    <name type="scientific">Aestuariispira insulae</name>
    <dbReference type="NCBI Taxonomy" id="1461337"/>
    <lineage>
        <taxon>Bacteria</taxon>
        <taxon>Pseudomonadati</taxon>
        <taxon>Pseudomonadota</taxon>
        <taxon>Alphaproteobacteria</taxon>
        <taxon>Rhodospirillales</taxon>
        <taxon>Kiloniellaceae</taxon>
        <taxon>Aestuariispira</taxon>
    </lineage>
</organism>
<evidence type="ECO:0000259" key="7">
    <source>
        <dbReference type="Pfam" id="PF13354"/>
    </source>
</evidence>
<keyword evidence="5 6" id="KW-0046">Antibiotic resistance</keyword>
<comment type="similarity">
    <text evidence="2 6">Belongs to the class-A beta-lactamase family.</text>
</comment>
<dbReference type="PANTHER" id="PTHR35333:SF3">
    <property type="entry name" value="BETA-LACTAMASE-TYPE TRANSPEPTIDASE FOLD CONTAINING PROTEIN"/>
    <property type="match status" value="1"/>
</dbReference>
<dbReference type="GO" id="GO:0008800">
    <property type="term" value="F:beta-lactamase activity"/>
    <property type="evidence" value="ECO:0007669"/>
    <property type="project" value="UniProtKB-UniRule"/>
</dbReference>
<dbReference type="PROSITE" id="PS51318">
    <property type="entry name" value="TAT"/>
    <property type="match status" value="1"/>
</dbReference>
<evidence type="ECO:0000256" key="2">
    <source>
        <dbReference type="ARBA" id="ARBA00009009"/>
    </source>
</evidence>
<dbReference type="RefSeq" id="WP_218044651.1">
    <property type="nucleotide sequence ID" value="NZ_QRDW01000004.1"/>
</dbReference>
<evidence type="ECO:0000256" key="6">
    <source>
        <dbReference type="RuleBase" id="RU361140"/>
    </source>
</evidence>
<dbReference type="PRINTS" id="PR00118">
    <property type="entry name" value="BLACTAMASEA"/>
</dbReference>
<dbReference type="NCBIfam" id="NF033103">
    <property type="entry name" value="bla_class_A"/>
    <property type="match status" value="1"/>
</dbReference>
<dbReference type="GO" id="GO:0046677">
    <property type="term" value="P:response to antibiotic"/>
    <property type="evidence" value="ECO:0007669"/>
    <property type="project" value="UniProtKB-UniRule"/>
</dbReference>
<comment type="catalytic activity">
    <reaction evidence="1 6">
        <text>a beta-lactam + H2O = a substituted beta-amino acid</text>
        <dbReference type="Rhea" id="RHEA:20401"/>
        <dbReference type="ChEBI" id="CHEBI:15377"/>
        <dbReference type="ChEBI" id="CHEBI:35627"/>
        <dbReference type="ChEBI" id="CHEBI:140347"/>
        <dbReference type="EC" id="3.5.2.6"/>
    </reaction>
</comment>
<sequence>MKDVSRRAFAKAALSTAIFATVTGKFANATSPAASDPLTLALPDIENRLKARLGAYILDTETNRVWQHRARERFPLNSTFKAFACAGILAKTDRGEDILDTEISFGKADLVTYSPVTEGFAGVAPMPLSSICQAAMHMSDNTAANLVLDQLGGPEGFNGFMQEIGDHTTRLDRWEPELNEAAPGDPRDTTSPEAAANSLMALALGDRLSPASRAQLNRWLEGNQVSGPLFRSSLPKDWLIGDRSGAGGHGSRSIIAVLRPPKRKPVIAAVYITDTSASFELRNNAIAVIGEKLMESL</sequence>
<keyword evidence="9" id="KW-1185">Reference proteome</keyword>
<feature type="domain" description="Beta-lactamase class A catalytic" evidence="7">
    <location>
        <begin position="54"/>
        <end position="271"/>
    </location>
</feature>
<dbReference type="InterPro" id="IPR006311">
    <property type="entry name" value="TAT_signal"/>
</dbReference>
<keyword evidence="4 6" id="KW-0378">Hydrolase</keyword>
<comment type="caution">
    <text evidence="8">The sequence shown here is derived from an EMBL/GenBank/DDBJ whole genome shotgun (WGS) entry which is preliminary data.</text>
</comment>
<dbReference type="InterPro" id="IPR023650">
    <property type="entry name" value="Beta-lactam_class-A_AS"/>
</dbReference>
<evidence type="ECO:0000256" key="4">
    <source>
        <dbReference type="ARBA" id="ARBA00022801"/>
    </source>
</evidence>
<dbReference type="InterPro" id="IPR012338">
    <property type="entry name" value="Beta-lactam/transpept-like"/>
</dbReference>
<dbReference type="Pfam" id="PF13354">
    <property type="entry name" value="Beta-lactamase2"/>
    <property type="match status" value="1"/>
</dbReference>
<dbReference type="InterPro" id="IPR000871">
    <property type="entry name" value="Beta-lactam_class-A"/>
</dbReference>
<dbReference type="SUPFAM" id="SSF56601">
    <property type="entry name" value="beta-lactamase/transpeptidase-like"/>
    <property type="match status" value="1"/>
</dbReference>
<evidence type="ECO:0000256" key="3">
    <source>
        <dbReference type="ARBA" id="ARBA00012865"/>
    </source>
</evidence>